<feature type="compositionally biased region" description="Basic and acidic residues" evidence="7">
    <location>
        <begin position="642"/>
        <end position="653"/>
    </location>
</feature>
<dbReference type="InterPro" id="IPR027330">
    <property type="entry name" value="TPX2_central_dom"/>
</dbReference>
<name>A0AAD9PAV8_RIDPI</name>
<feature type="domain" description="TPX2 central" evidence="9">
    <location>
        <begin position="329"/>
        <end position="456"/>
    </location>
</feature>
<evidence type="ECO:0000259" key="8">
    <source>
        <dbReference type="Pfam" id="PF06886"/>
    </source>
</evidence>
<accession>A0AAD9PAV8</accession>
<dbReference type="AlphaFoldDB" id="A0AAD9PAV8"/>
<feature type="compositionally biased region" description="Basic and acidic residues" evidence="7">
    <location>
        <begin position="305"/>
        <end position="322"/>
    </location>
</feature>
<dbReference type="EMBL" id="JAODUO010000053">
    <property type="protein sequence ID" value="KAK2191416.1"/>
    <property type="molecule type" value="Genomic_DNA"/>
</dbReference>
<evidence type="ECO:0000256" key="4">
    <source>
        <dbReference type="ARBA" id="ARBA00022490"/>
    </source>
</evidence>
<evidence type="ECO:0000256" key="7">
    <source>
        <dbReference type="SAM" id="MobiDB-lite"/>
    </source>
</evidence>
<feature type="region of interest" description="Disordered" evidence="7">
    <location>
        <begin position="642"/>
        <end position="664"/>
    </location>
</feature>
<dbReference type="GO" id="GO:0005634">
    <property type="term" value="C:nucleus"/>
    <property type="evidence" value="ECO:0007669"/>
    <property type="project" value="UniProtKB-SubCell"/>
</dbReference>
<dbReference type="InterPro" id="IPR027329">
    <property type="entry name" value="TPX2_C"/>
</dbReference>
<reference evidence="10" key="1">
    <citation type="journal article" date="2023" name="Mol. Biol. Evol.">
        <title>Third-Generation Sequencing Reveals the Adaptive Role of the Epigenome in Three Deep-Sea Polychaetes.</title>
        <authorList>
            <person name="Perez M."/>
            <person name="Aroh O."/>
            <person name="Sun Y."/>
            <person name="Lan Y."/>
            <person name="Juniper S.K."/>
            <person name="Young C.R."/>
            <person name="Angers B."/>
            <person name="Qian P.Y."/>
        </authorList>
    </citation>
    <scope>NUCLEOTIDE SEQUENCE</scope>
    <source>
        <strain evidence="10">R07B-5</strain>
    </source>
</reference>
<sequence length="714" mass="81898">MSAYDFDCPQYVDFTKPTNNDDDDALDDYFRAFTVEPKKPNNEPDQVNNDQVSADPVTPIQDPVVVKQQRQTPRRSCRSGSLQRNHKRQSPGPLTRNHSSLEQGKTSSGRKLHRSASLERRKGSTGASNKTSGKQILTEVALPYATRLKLTKPTTPSFMKREMKVQFGAPAVSTEELEMRKIAELRQELARKRKIADESRRKAQTAPGPMRATVHHVTKATEFHFATDSRIKDHTMETRLDIQQKDFTTILRSKTDCMSDTTRTGPTIPQPFKVAGKKRKRDLSGDTQGEFKSVAQQIAQFSSRTPERFRVSRKDAGKKTERTSGPQLHITIPKTPNLETRGRKRQHKIVSQAELDEMEVEDVKKHQFKAHPVNKKIFNNPNMGVRKIPKKEPTQPVAMRLETERRVPARPNSSQEDSMDQYEFHAKPVPTNILKHPVGVGKPKRQQLTMPESPAFVLKNRLRSITKSIPSPPQESQQNIHVHPVPHVGIPFHPKLDHRVTEPQPFSFERRDKLKAVEKEEKIKQVYEEEKRKREFTAKPLPIVSPDLPTKVVRPATKPVPFELEVDQRGAKKAEEWTCKLEEELKQQRALAKFKAHSSSVLHKAPFVPIKSDKPLTEVLDFELNTETRAERRAEWEQYQKERCDEADRHDEAQQAALAEAEKEEAERLRAATLFKHNEVRHYKTVKIQPSDKPLTQPETPKFSERLNPKTLRC</sequence>
<keyword evidence="5" id="KW-0206">Cytoskeleton</keyword>
<evidence type="ECO:0000256" key="2">
    <source>
        <dbReference type="ARBA" id="ARBA00004186"/>
    </source>
</evidence>
<dbReference type="Pfam" id="PF12214">
    <property type="entry name" value="TPX2_importin"/>
    <property type="match status" value="1"/>
</dbReference>
<dbReference type="Pfam" id="PF06886">
    <property type="entry name" value="TPX2"/>
    <property type="match status" value="1"/>
</dbReference>
<evidence type="ECO:0000256" key="1">
    <source>
        <dbReference type="ARBA" id="ARBA00004123"/>
    </source>
</evidence>
<keyword evidence="6" id="KW-0539">Nucleus</keyword>
<dbReference type="GO" id="GO:0060236">
    <property type="term" value="P:regulation of mitotic spindle organization"/>
    <property type="evidence" value="ECO:0007669"/>
    <property type="project" value="InterPro"/>
</dbReference>
<proteinExistence type="inferred from homology"/>
<evidence type="ECO:0000256" key="6">
    <source>
        <dbReference type="ARBA" id="ARBA00023242"/>
    </source>
</evidence>
<feature type="compositionally biased region" description="Polar residues" evidence="7">
    <location>
        <begin position="43"/>
        <end position="52"/>
    </location>
</feature>
<feature type="region of interest" description="Disordered" evidence="7">
    <location>
        <begin position="685"/>
        <end position="714"/>
    </location>
</feature>
<feature type="region of interest" description="Disordered" evidence="7">
    <location>
        <begin position="305"/>
        <end position="328"/>
    </location>
</feature>
<organism evidence="10 11">
    <name type="scientific">Ridgeia piscesae</name>
    <name type="common">Tubeworm</name>
    <dbReference type="NCBI Taxonomy" id="27915"/>
    <lineage>
        <taxon>Eukaryota</taxon>
        <taxon>Metazoa</taxon>
        <taxon>Spiralia</taxon>
        <taxon>Lophotrochozoa</taxon>
        <taxon>Annelida</taxon>
        <taxon>Polychaeta</taxon>
        <taxon>Sedentaria</taxon>
        <taxon>Canalipalpata</taxon>
        <taxon>Sabellida</taxon>
        <taxon>Siboglinidae</taxon>
        <taxon>Ridgeia</taxon>
    </lineage>
</organism>
<feature type="region of interest" description="Disordered" evidence="7">
    <location>
        <begin position="33"/>
        <end position="134"/>
    </location>
</feature>
<gene>
    <name evidence="10" type="ORF">NP493_53g10017</name>
</gene>
<evidence type="ECO:0000313" key="10">
    <source>
        <dbReference type="EMBL" id="KAK2191416.1"/>
    </source>
</evidence>
<evidence type="ECO:0008006" key="12">
    <source>
        <dbReference type="Google" id="ProtNLM"/>
    </source>
</evidence>
<dbReference type="Proteomes" id="UP001209878">
    <property type="component" value="Unassembled WGS sequence"/>
</dbReference>
<dbReference type="InterPro" id="IPR009675">
    <property type="entry name" value="TPX2_fam"/>
</dbReference>
<comment type="caution">
    <text evidence="10">The sequence shown here is derived from an EMBL/GenBank/DDBJ whole genome shotgun (WGS) entry which is preliminary data.</text>
</comment>
<dbReference type="PANTHER" id="PTHR14326:SF44">
    <property type="entry name" value="TARGETING PROTEIN FOR XKLP2"/>
    <property type="match status" value="1"/>
</dbReference>
<evidence type="ECO:0000256" key="5">
    <source>
        <dbReference type="ARBA" id="ARBA00023212"/>
    </source>
</evidence>
<comment type="similarity">
    <text evidence="3">Belongs to the TPX2 family.</text>
</comment>
<comment type="subcellular location">
    <subcellularLocation>
        <location evidence="2">Cytoplasm</location>
        <location evidence="2">Cytoskeleton</location>
        <location evidence="2">Spindle</location>
    </subcellularLocation>
    <subcellularLocation>
        <location evidence="1">Nucleus</location>
    </subcellularLocation>
</comment>
<feature type="domain" description="TPX2 C-terminal" evidence="8">
    <location>
        <begin position="622"/>
        <end position="696"/>
    </location>
</feature>
<dbReference type="PANTHER" id="PTHR14326">
    <property type="entry name" value="TARGETING PROTEIN FOR XKLP2"/>
    <property type="match status" value="1"/>
</dbReference>
<keyword evidence="4" id="KW-0963">Cytoplasm</keyword>
<protein>
    <recommendedName>
        <fullName evidence="12">Targeting protein for Xklp2</fullName>
    </recommendedName>
</protein>
<keyword evidence="11" id="KW-1185">Reference proteome</keyword>
<feature type="compositionally biased region" description="Polar residues" evidence="7">
    <location>
        <begin position="125"/>
        <end position="134"/>
    </location>
</feature>
<evidence type="ECO:0000313" key="11">
    <source>
        <dbReference type="Proteomes" id="UP001209878"/>
    </source>
</evidence>
<evidence type="ECO:0000259" key="9">
    <source>
        <dbReference type="Pfam" id="PF12214"/>
    </source>
</evidence>
<dbReference type="GO" id="GO:0005819">
    <property type="term" value="C:spindle"/>
    <property type="evidence" value="ECO:0007669"/>
    <property type="project" value="UniProtKB-SubCell"/>
</dbReference>
<dbReference type="GO" id="GO:0005874">
    <property type="term" value="C:microtubule"/>
    <property type="evidence" value="ECO:0007669"/>
    <property type="project" value="InterPro"/>
</dbReference>
<feature type="compositionally biased region" description="Polar residues" evidence="7">
    <location>
        <begin position="96"/>
        <end position="107"/>
    </location>
</feature>
<evidence type="ECO:0000256" key="3">
    <source>
        <dbReference type="ARBA" id="ARBA00005885"/>
    </source>
</evidence>